<feature type="transmembrane region" description="Helical" evidence="1">
    <location>
        <begin position="82"/>
        <end position="109"/>
    </location>
</feature>
<feature type="transmembrane region" description="Helical" evidence="1">
    <location>
        <begin position="49"/>
        <end position="70"/>
    </location>
</feature>
<name>A0A1Y5P4F7_9MICO</name>
<sequence length="133" mass="13691">MAGVSRRVRRPRGAAESLASIVLAAEALVVFLGGLVAYGLGALPDAIPGWWGIVAGSVLAVLMIATGAVVRHRWGIALGWLWQVVIALGAFVLPALLVVAVVFGAMYAYGTIKGGALDRRNAQLAAQAESNGD</sequence>
<dbReference type="GO" id="GO:0016787">
    <property type="term" value="F:hydrolase activity"/>
    <property type="evidence" value="ECO:0007669"/>
    <property type="project" value="UniProtKB-KW"/>
</dbReference>
<evidence type="ECO:0000256" key="1">
    <source>
        <dbReference type="SAM" id="Phobius"/>
    </source>
</evidence>
<dbReference type="InterPro" id="IPR025327">
    <property type="entry name" value="DUF4233"/>
</dbReference>
<feature type="transmembrane region" description="Helical" evidence="1">
    <location>
        <begin position="21"/>
        <end position="43"/>
    </location>
</feature>
<protein>
    <submittedName>
        <fullName evidence="2">Allophanate hydrolase subunit 2</fullName>
    </submittedName>
</protein>
<keyword evidence="1" id="KW-1133">Transmembrane helix</keyword>
<gene>
    <name evidence="2" type="ORF">MIPYR_10677</name>
</gene>
<keyword evidence="1" id="KW-0472">Membrane</keyword>
<dbReference type="Pfam" id="PF14017">
    <property type="entry name" value="DUF4233"/>
    <property type="match status" value="1"/>
</dbReference>
<proteinExistence type="predicted"/>
<dbReference type="AlphaFoldDB" id="A0A1Y5P4F7"/>
<organism evidence="2">
    <name type="scientific">uncultured Microbacterium sp</name>
    <dbReference type="NCBI Taxonomy" id="191216"/>
    <lineage>
        <taxon>Bacteria</taxon>
        <taxon>Bacillati</taxon>
        <taxon>Actinomycetota</taxon>
        <taxon>Actinomycetes</taxon>
        <taxon>Micrococcales</taxon>
        <taxon>Microbacteriaceae</taxon>
        <taxon>Microbacterium</taxon>
        <taxon>environmental samples</taxon>
    </lineage>
</organism>
<reference evidence="2" key="1">
    <citation type="submission" date="2016-03" db="EMBL/GenBank/DDBJ databases">
        <authorList>
            <person name="Ploux O."/>
        </authorList>
    </citation>
    <scope>NUCLEOTIDE SEQUENCE</scope>
    <source>
        <strain evidence="2">UC1</strain>
    </source>
</reference>
<evidence type="ECO:0000313" key="2">
    <source>
        <dbReference type="EMBL" id="SBS70838.1"/>
    </source>
</evidence>
<dbReference type="EMBL" id="FLQR01000001">
    <property type="protein sequence ID" value="SBS70838.1"/>
    <property type="molecule type" value="Genomic_DNA"/>
</dbReference>
<keyword evidence="1" id="KW-0812">Transmembrane</keyword>
<keyword evidence="2" id="KW-0378">Hydrolase</keyword>
<accession>A0A1Y5P4F7</accession>